<dbReference type="Proteomes" id="UP000294933">
    <property type="component" value="Unassembled WGS sequence"/>
</dbReference>
<reference evidence="1 2" key="1">
    <citation type="submission" date="2018-06" db="EMBL/GenBank/DDBJ databases">
        <title>A transcriptomic atlas of mushroom development highlights an independent origin of complex multicellularity.</title>
        <authorList>
            <consortium name="DOE Joint Genome Institute"/>
            <person name="Krizsan K."/>
            <person name="Almasi E."/>
            <person name="Merenyi Z."/>
            <person name="Sahu N."/>
            <person name="Viragh M."/>
            <person name="Koszo T."/>
            <person name="Mondo S."/>
            <person name="Kiss B."/>
            <person name="Balint B."/>
            <person name="Kues U."/>
            <person name="Barry K."/>
            <person name="Hegedus J.C."/>
            <person name="Henrissat B."/>
            <person name="Johnson J."/>
            <person name="Lipzen A."/>
            <person name="Ohm R."/>
            <person name="Nagy I."/>
            <person name="Pangilinan J."/>
            <person name="Yan J."/>
            <person name="Xiong Y."/>
            <person name="Grigoriev I.V."/>
            <person name="Hibbett D.S."/>
            <person name="Nagy L.G."/>
        </authorList>
    </citation>
    <scope>NUCLEOTIDE SEQUENCE [LARGE SCALE GENOMIC DNA]</scope>
    <source>
        <strain evidence="1 2">SZMC22713</strain>
    </source>
</reference>
<evidence type="ECO:0000313" key="1">
    <source>
        <dbReference type="EMBL" id="TDL28165.1"/>
    </source>
</evidence>
<evidence type="ECO:0000313" key="2">
    <source>
        <dbReference type="Proteomes" id="UP000294933"/>
    </source>
</evidence>
<keyword evidence="2" id="KW-1185">Reference proteome</keyword>
<organism evidence="1 2">
    <name type="scientific">Rickenella mellea</name>
    <dbReference type="NCBI Taxonomy" id="50990"/>
    <lineage>
        <taxon>Eukaryota</taxon>
        <taxon>Fungi</taxon>
        <taxon>Dikarya</taxon>
        <taxon>Basidiomycota</taxon>
        <taxon>Agaricomycotina</taxon>
        <taxon>Agaricomycetes</taxon>
        <taxon>Hymenochaetales</taxon>
        <taxon>Rickenellaceae</taxon>
        <taxon>Rickenella</taxon>
    </lineage>
</organism>
<gene>
    <name evidence="1" type="ORF">BD410DRAFT_835398</name>
</gene>
<dbReference type="PANTHER" id="PTHR33321">
    <property type="match status" value="1"/>
</dbReference>
<dbReference type="PANTHER" id="PTHR33321:SF12">
    <property type="entry name" value="PLANT BASIC SECRETORY PROTEIN (BSP) FAMILY PROTEIN"/>
    <property type="match status" value="1"/>
</dbReference>
<accession>A0A4Y7QL70</accession>
<dbReference type="STRING" id="50990.A0A4Y7QL70"/>
<dbReference type="InterPro" id="IPR007541">
    <property type="entry name" value="Uncharacterised_BSP"/>
</dbReference>
<name>A0A4Y7QL70_9AGAM</name>
<sequence>MPPPQVPLPAPDWPIPKLRIFINDLSSKGSTIFFDEVHPTNALRDAVTTVCKTLYTKQNVPRNVRSITLYLDDMDGVAYTKGSDLDNDHKEIHFSTRHIQNSQARAKDEILGVIYHEMVHCYQYDGKGSCPGGFIEDFVRLKAGLDPPHWRKGGDRWDAGYETTAYFFKWIEERYGEGIVQKLNETVKDNKYSDDIFSNVTGRDVGRLWKAYKESLSAGPG</sequence>
<protein>
    <submittedName>
        <fullName evidence="1">Plant basic secretory protein</fullName>
    </submittedName>
</protein>
<dbReference type="EMBL" id="ML170158">
    <property type="protein sequence ID" value="TDL28165.1"/>
    <property type="molecule type" value="Genomic_DNA"/>
</dbReference>
<proteinExistence type="predicted"/>
<dbReference type="OrthoDB" id="891726at2759"/>
<dbReference type="Pfam" id="PF04450">
    <property type="entry name" value="BSP"/>
    <property type="match status" value="1"/>
</dbReference>
<dbReference type="VEuPathDB" id="FungiDB:BD410DRAFT_835398"/>
<dbReference type="AlphaFoldDB" id="A0A4Y7QL70"/>